<dbReference type="InterPro" id="IPR006153">
    <property type="entry name" value="Cation/H_exchanger_TM"/>
</dbReference>
<dbReference type="PANTHER" id="PTHR32468:SF0">
    <property type="entry name" value="K(+)_H(+) ANTIPORTER 1"/>
    <property type="match status" value="1"/>
</dbReference>
<keyword evidence="9" id="KW-1185">Reference proteome</keyword>
<evidence type="ECO:0000256" key="6">
    <source>
        <dbReference type="ARBA" id="ARBA00023136"/>
    </source>
</evidence>
<keyword evidence="4" id="KW-1133">Transmembrane helix</keyword>
<name>A0A2K8PB42_STRLA</name>
<keyword evidence="6" id="KW-0472">Membrane</keyword>
<dbReference type="Proteomes" id="UP000231791">
    <property type="component" value="Chromosome"/>
</dbReference>
<dbReference type="KEGG" id="slx:SLAV_10470"/>
<feature type="domain" description="Cation/H+ exchanger transmembrane" evidence="7">
    <location>
        <begin position="24"/>
        <end position="406"/>
    </location>
</feature>
<evidence type="ECO:0000259" key="7">
    <source>
        <dbReference type="Pfam" id="PF00999"/>
    </source>
</evidence>
<evidence type="ECO:0000256" key="3">
    <source>
        <dbReference type="ARBA" id="ARBA00022692"/>
    </source>
</evidence>
<keyword evidence="5" id="KW-0406">Ion transport</keyword>
<gene>
    <name evidence="8" type="primary">nhaS1</name>
    <name evidence="8" type="ORF">SLAV_10470</name>
</gene>
<comment type="subcellular location">
    <subcellularLocation>
        <location evidence="1">Membrane</location>
        <topology evidence="1">Multi-pass membrane protein</topology>
    </subcellularLocation>
</comment>
<dbReference type="GO" id="GO:0015297">
    <property type="term" value="F:antiporter activity"/>
    <property type="evidence" value="ECO:0007669"/>
    <property type="project" value="InterPro"/>
</dbReference>
<dbReference type="GO" id="GO:0016020">
    <property type="term" value="C:membrane"/>
    <property type="evidence" value="ECO:0007669"/>
    <property type="project" value="UniProtKB-SubCell"/>
</dbReference>
<dbReference type="InterPro" id="IPR050794">
    <property type="entry name" value="CPA2_transporter"/>
</dbReference>
<dbReference type="AlphaFoldDB" id="A0A2K8PB42"/>
<organism evidence="8 9">
    <name type="scientific">Streptomyces lavendulae subsp. lavendulae</name>
    <dbReference type="NCBI Taxonomy" id="58340"/>
    <lineage>
        <taxon>Bacteria</taxon>
        <taxon>Bacillati</taxon>
        <taxon>Actinomycetota</taxon>
        <taxon>Actinomycetes</taxon>
        <taxon>Kitasatosporales</taxon>
        <taxon>Streptomycetaceae</taxon>
        <taxon>Streptomyces</taxon>
    </lineage>
</organism>
<evidence type="ECO:0000256" key="2">
    <source>
        <dbReference type="ARBA" id="ARBA00022448"/>
    </source>
</evidence>
<evidence type="ECO:0000313" key="9">
    <source>
        <dbReference type="Proteomes" id="UP000231791"/>
    </source>
</evidence>
<dbReference type="RefSeq" id="WP_051841206.1">
    <property type="nucleotide sequence ID" value="NZ_CP024985.1"/>
</dbReference>
<dbReference type="InterPro" id="IPR038770">
    <property type="entry name" value="Na+/solute_symporter_sf"/>
</dbReference>
<evidence type="ECO:0000256" key="4">
    <source>
        <dbReference type="ARBA" id="ARBA00022989"/>
    </source>
</evidence>
<reference evidence="8 9" key="1">
    <citation type="submission" date="2017-11" db="EMBL/GenBank/DDBJ databases">
        <title>Complete genome sequence of Streptomyces lavendulae subsp. lavendulae CCM 3239 (formerly 'Streptomyces aureofaciens CCM 3239'), the producer of the angucycline-type antibiotic auricin.</title>
        <authorList>
            <person name="Busche T."/>
            <person name="Novakova R."/>
            <person name="Al'Dilaimi A."/>
            <person name="Homerova D."/>
            <person name="Feckova L."/>
            <person name="Rezuchova B."/>
            <person name="Mingyar E."/>
            <person name="Csolleiova D."/>
            <person name="Bekeova C."/>
            <person name="Winkler A."/>
            <person name="Sevcikova B."/>
            <person name="Kalinowski J."/>
            <person name="Kormanec J."/>
            <person name="Ruckert C."/>
        </authorList>
    </citation>
    <scope>NUCLEOTIDE SEQUENCE [LARGE SCALE GENOMIC DNA]</scope>
    <source>
        <strain evidence="8 9">CCM 3239</strain>
    </source>
</reference>
<keyword evidence="2" id="KW-0813">Transport</keyword>
<sequence>MAAADPLPLLLVALPAVILACRAGGALVQRIGQPPVVGEMCVGIMLGPSLLGWLWPSAQHWLLPPAVLPFTGVLGQLGLLVFMFLIGLELDLPSLRGNRRGALAVSQASIALPLLLGSALALVMYGPLAPEGVGRLPFVLFIAVAMSITAFPVLARILGERGLYATPTGALALACAAIDDVTAWCLLSLVVALTVSSSPLDAAATAALTAAFTAAMVWVVRPLLARLAARSARPSGSGEHHESTLIVALFSAICLAGLATDRIGVHTVFGAFLLGTVMPRGSLPIERAASRMRSVAVPVLLPLFFVQTGLRTDLAGLTEASQWLWAAAVLAVAVLGKWGGATLAARTVGQDWRSSLTIGALMNCRGLTELIILNIGYELGVIGPQLFTILVVMALVTTAITGPALGLLHRPSAKSTRPTPPVPAGRGTGRPKKQFETR</sequence>
<evidence type="ECO:0000313" key="8">
    <source>
        <dbReference type="EMBL" id="ATZ23962.1"/>
    </source>
</evidence>
<dbReference type="GeneID" id="49383157"/>
<protein>
    <submittedName>
        <fullName evidence="8">High-affinity Na(+)/H(+) antiporter NhaS3</fullName>
    </submittedName>
</protein>
<keyword evidence="3" id="KW-0812">Transmembrane</keyword>
<evidence type="ECO:0000256" key="5">
    <source>
        <dbReference type="ARBA" id="ARBA00023065"/>
    </source>
</evidence>
<dbReference type="Pfam" id="PF00999">
    <property type="entry name" value="Na_H_Exchanger"/>
    <property type="match status" value="1"/>
</dbReference>
<dbReference type="GO" id="GO:1902600">
    <property type="term" value="P:proton transmembrane transport"/>
    <property type="evidence" value="ECO:0007669"/>
    <property type="project" value="InterPro"/>
</dbReference>
<dbReference type="PANTHER" id="PTHR32468">
    <property type="entry name" value="CATION/H + ANTIPORTER"/>
    <property type="match status" value="1"/>
</dbReference>
<accession>A0A2K8PB42</accession>
<dbReference type="Gene3D" id="1.20.1530.20">
    <property type="match status" value="1"/>
</dbReference>
<proteinExistence type="predicted"/>
<evidence type="ECO:0000256" key="1">
    <source>
        <dbReference type="ARBA" id="ARBA00004141"/>
    </source>
</evidence>
<dbReference type="EMBL" id="CP024985">
    <property type="protein sequence ID" value="ATZ23962.1"/>
    <property type="molecule type" value="Genomic_DNA"/>
</dbReference>